<gene>
    <name evidence="1" type="ORF">AAFF_G00267500</name>
</gene>
<proteinExistence type="predicted"/>
<keyword evidence="2" id="KW-1185">Reference proteome</keyword>
<name>A0AAD7STV9_9TELE</name>
<comment type="caution">
    <text evidence="1">The sequence shown here is derived from an EMBL/GenBank/DDBJ whole genome shotgun (WGS) entry which is preliminary data.</text>
</comment>
<reference evidence="1" key="1">
    <citation type="journal article" date="2023" name="Science">
        <title>Genome structures resolve the early diversification of teleost fishes.</title>
        <authorList>
            <person name="Parey E."/>
            <person name="Louis A."/>
            <person name="Montfort J."/>
            <person name="Bouchez O."/>
            <person name="Roques C."/>
            <person name="Iampietro C."/>
            <person name="Lluch J."/>
            <person name="Castinel A."/>
            <person name="Donnadieu C."/>
            <person name="Desvignes T."/>
            <person name="Floi Bucao C."/>
            <person name="Jouanno E."/>
            <person name="Wen M."/>
            <person name="Mejri S."/>
            <person name="Dirks R."/>
            <person name="Jansen H."/>
            <person name="Henkel C."/>
            <person name="Chen W.J."/>
            <person name="Zahm M."/>
            <person name="Cabau C."/>
            <person name="Klopp C."/>
            <person name="Thompson A.W."/>
            <person name="Robinson-Rechavi M."/>
            <person name="Braasch I."/>
            <person name="Lecointre G."/>
            <person name="Bobe J."/>
            <person name="Postlethwait J.H."/>
            <person name="Berthelot C."/>
            <person name="Roest Crollius H."/>
            <person name="Guiguen Y."/>
        </authorList>
    </citation>
    <scope>NUCLEOTIDE SEQUENCE</scope>
    <source>
        <strain evidence="1">NC1722</strain>
    </source>
</reference>
<protein>
    <submittedName>
        <fullName evidence="1">Uncharacterized protein</fullName>
    </submittedName>
</protein>
<dbReference type="Proteomes" id="UP001221898">
    <property type="component" value="Unassembled WGS sequence"/>
</dbReference>
<sequence length="118" mass="12489">MAAVPLHRSVHHCTPSRSVSLCDPVTSKLCLCPPTPYCALLLHLDKRHVDHHLPLLGLIEVSLLTRSAFPSAACGPDIANSSLGYVLSFKLQSTMTGGSKQGSAISLVPDKAGFLESV</sequence>
<accession>A0AAD7STV9</accession>
<evidence type="ECO:0000313" key="1">
    <source>
        <dbReference type="EMBL" id="KAJ8407706.1"/>
    </source>
</evidence>
<dbReference type="AlphaFoldDB" id="A0AAD7STV9"/>
<evidence type="ECO:0000313" key="2">
    <source>
        <dbReference type="Proteomes" id="UP001221898"/>
    </source>
</evidence>
<dbReference type="EMBL" id="JAINUG010000037">
    <property type="protein sequence ID" value="KAJ8407706.1"/>
    <property type="molecule type" value="Genomic_DNA"/>
</dbReference>
<organism evidence="1 2">
    <name type="scientific">Aldrovandia affinis</name>
    <dbReference type="NCBI Taxonomy" id="143900"/>
    <lineage>
        <taxon>Eukaryota</taxon>
        <taxon>Metazoa</taxon>
        <taxon>Chordata</taxon>
        <taxon>Craniata</taxon>
        <taxon>Vertebrata</taxon>
        <taxon>Euteleostomi</taxon>
        <taxon>Actinopterygii</taxon>
        <taxon>Neopterygii</taxon>
        <taxon>Teleostei</taxon>
        <taxon>Notacanthiformes</taxon>
        <taxon>Halosauridae</taxon>
        <taxon>Aldrovandia</taxon>
    </lineage>
</organism>